<gene>
    <name evidence="4" type="ORF">RRG08_033624</name>
</gene>
<proteinExistence type="inferred from homology"/>
<protein>
    <recommendedName>
        <fullName evidence="2">Proteasome assembly chaperone 1</fullName>
    </recommendedName>
</protein>
<dbReference type="Pfam" id="PF16094">
    <property type="entry name" value="PAC1"/>
    <property type="match status" value="1"/>
</dbReference>
<dbReference type="GO" id="GO:0070628">
    <property type="term" value="F:proteasome binding"/>
    <property type="evidence" value="ECO:0007669"/>
    <property type="project" value="TreeGrafter"/>
</dbReference>
<evidence type="ECO:0000313" key="4">
    <source>
        <dbReference type="EMBL" id="KAK3704584.1"/>
    </source>
</evidence>
<evidence type="ECO:0000256" key="3">
    <source>
        <dbReference type="ARBA" id="ARBA00023186"/>
    </source>
</evidence>
<evidence type="ECO:0000256" key="1">
    <source>
        <dbReference type="ARBA" id="ARBA00005261"/>
    </source>
</evidence>
<dbReference type="PANTHER" id="PTHR15069:SF1">
    <property type="entry name" value="PROTEASOME ASSEMBLY CHAPERONE 1"/>
    <property type="match status" value="1"/>
</dbReference>
<dbReference type="Proteomes" id="UP001283361">
    <property type="component" value="Unassembled WGS sequence"/>
</dbReference>
<reference evidence="4" key="1">
    <citation type="journal article" date="2023" name="G3 (Bethesda)">
        <title>A reference genome for the long-term kleptoplast-retaining sea slug Elysia crispata morphotype clarki.</title>
        <authorList>
            <person name="Eastman K.E."/>
            <person name="Pendleton A.L."/>
            <person name="Shaikh M.A."/>
            <person name="Suttiyut T."/>
            <person name="Ogas R."/>
            <person name="Tomko P."/>
            <person name="Gavelis G."/>
            <person name="Widhalm J.R."/>
            <person name="Wisecaver J.H."/>
        </authorList>
    </citation>
    <scope>NUCLEOTIDE SEQUENCE</scope>
    <source>
        <strain evidence="4">ECLA1</strain>
    </source>
</reference>
<sequence>MATFFGEILPVTSRAVDLDEDEDDEEALPIQCEPILHWSKRMRAELEKTSDKKVPCSNFVMAIGLEANAFTEIYVKQFNYERVGGIFTSLGDEDQLTLSNASPTDKTCYIWRCHSNPSILVCQCNRHVSADQSFQWAQLLVDNIELSTAYIAVLTASDTGGYCSEVPSSDLDTPFLRALKTEKFMASPVCKILEQPNMLTGLPAQLMSFFQVLRYKAVIYVCFKENKYVDILDVKAFMSILNVTPIKDITEPNKNAEQMLRDIMELHAVNDTLYM</sequence>
<evidence type="ECO:0000313" key="5">
    <source>
        <dbReference type="Proteomes" id="UP001283361"/>
    </source>
</evidence>
<dbReference type="AlphaFoldDB" id="A0AAE0XR27"/>
<dbReference type="GO" id="GO:0080129">
    <property type="term" value="P:proteasome core complex assembly"/>
    <property type="evidence" value="ECO:0007669"/>
    <property type="project" value="TreeGrafter"/>
</dbReference>
<dbReference type="PANTHER" id="PTHR15069">
    <property type="entry name" value="PROTEASOME ASSEMBLY CHAPERONE 1"/>
    <property type="match status" value="1"/>
</dbReference>
<comment type="similarity">
    <text evidence="1">Belongs to the PSMG1 family.</text>
</comment>
<accession>A0AAE0XR27</accession>
<evidence type="ECO:0000256" key="2">
    <source>
        <dbReference type="ARBA" id="ARBA00019180"/>
    </source>
</evidence>
<keyword evidence="3" id="KW-0143">Chaperone</keyword>
<name>A0AAE0XR27_9GAST</name>
<dbReference type="GO" id="GO:0005783">
    <property type="term" value="C:endoplasmic reticulum"/>
    <property type="evidence" value="ECO:0007669"/>
    <property type="project" value="InterPro"/>
</dbReference>
<dbReference type="EMBL" id="JAWDGP010007794">
    <property type="protein sequence ID" value="KAK3704584.1"/>
    <property type="molecule type" value="Genomic_DNA"/>
</dbReference>
<keyword evidence="5" id="KW-1185">Reference proteome</keyword>
<comment type="caution">
    <text evidence="4">The sequence shown here is derived from an EMBL/GenBank/DDBJ whole genome shotgun (WGS) entry which is preliminary data.</text>
</comment>
<dbReference type="InterPro" id="IPR016565">
    <property type="entry name" value="Proteasome_assmbl_chp_1"/>
</dbReference>
<organism evidence="4 5">
    <name type="scientific">Elysia crispata</name>
    <name type="common">lettuce slug</name>
    <dbReference type="NCBI Taxonomy" id="231223"/>
    <lineage>
        <taxon>Eukaryota</taxon>
        <taxon>Metazoa</taxon>
        <taxon>Spiralia</taxon>
        <taxon>Lophotrochozoa</taxon>
        <taxon>Mollusca</taxon>
        <taxon>Gastropoda</taxon>
        <taxon>Heterobranchia</taxon>
        <taxon>Euthyneura</taxon>
        <taxon>Panpulmonata</taxon>
        <taxon>Sacoglossa</taxon>
        <taxon>Placobranchoidea</taxon>
        <taxon>Plakobranchidae</taxon>
        <taxon>Elysia</taxon>
    </lineage>
</organism>